<dbReference type="STRING" id="1745343.A0A2J6PKT3"/>
<keyword evidence="4 6" id="KW-1133">Transmembrane helix</keyword>
<keyword evidence="5 6" id="KW-0472">Membrane</keyword>
<organism evidence="7 8">
    <name type="scientific">Hyaloscypha hepaticicola</name>
    <dbReference type="NCBI Taxonomy" id="2082293"/>
    <lineage>
        <taxon>Eukaryota</taxon>
        <taxon>Fungi</taxon>
        <taxon>Dikarya</taxon>
        <taxon>Ascomycota</taxon>
        <taxon>Pezizomycotina</taxon>
        <taxon>Leotiomycetes</taxon>
        <taxon>Helotiales</taxon>
        <taxon>Hyaloscyphaceae</taxon>
        <taxon>Hyaloscypha</taxon>
    </lineage>
</organism>
<evidence type="ECO:0000256" key="5">
    <source>
        <dbReference type="ARBA" id="ARBA00023136"/>
    </source>
</evidence>
<evidence type="ECO:0000256" key="4">
    <source>
        <dbReference type="ARBA" id="ARBA00022989"/>
    </source>
</evidence>
<dbReference type="AlphaFoldDB" id="A0A2J6PKT3"/>
<keyword evidence="3 6" id="KW-0812">Transmembrane</keyword>
<dbReference type="GO" id="GO:0022857">
    <property type="term" value="F:transmembrane transporter activity"/>
    <property type="evidence" value="ECO:0007669"/>
    <property type="project" value="TreeGrafter"/>
</dbReference>
<feature type="transmembrane region" description="Helical" evidence="6">
    <location>
        <begin position="136"/>
        <end position="156"/>
    </location>
</feature>
<proteinExistence type="predicted"/>
<accession>A0A2J6PKT3</accession>
<evidence type="ECO:0000313" key="7">
    <source>
        <dbReference type="EMBL" id="PMD14624.1"/>
    </source>
</evidence>
<dbReference type="PANTHER" id="PTHR43791:SF74">
    <property type="entry name" value="TRANSPORTER, PUTATIVE (AFU_ORTHOLOGUE AFUA_1G17530)-RELATED"/>
    <property type="match status" value="1"/>
</dbReference>
<protein>
    <recommendedName>
        <fullName evidence="9">MFS general substrate transporter</fullName>
    </recommendedName>
</protein>
<dbReference type="SUPFAM" id="SSF103473">
    <property type="entry name" value="MFS general substrate transporter"/>
    <property type="match status" value="1"/>
</dbReference>
<sequence length="159" mass="17896">MELDDINAGVASHEGAEKKKLQEIERAEDVDIAKHNGENIDYAAEKRLVRKLDFWIVPLMMATYTLQSYDKGIISAATQFGFNTDLGLTVTIGHKKAGVAITDNKKYFDASMMFYIGYLCGTYPMMYLSQRYSTSHVLALATFFWGTVVLSTARCYNYA</sequence>
<keyword evidence="2" id="KW-0813">Transport</keyword>
<evidence type="ECO:0000256" key="6">
    <source>
        <dbReference type="SAM" id="Phobius"/>
    </source>
</evidence>
<reference evidence="7 8" key="1">
    <citation type="submission" date="2016-05" db="EMBL/GenBank/DDBJ databases">
        <title>A degradative enzymes factory behind the ericoid mycorrhizal symbiosis.</title>
        <authorList>
            <consortium name="DOE Joint Genome Institute"/>
            <person name="Martino E."/>
            <person name="Morin E."/>
            <person name="Grelet G."/>
            <person name="Kuo A."/>
            <person name="Kohler A."/>
            <person name="Daghino S."/>
            <person name="Barry K."/>
            <person name="Choi C."/>
            <person name="Cichocki N."/>
            <person name="Clum A."/>
            <person name="Copeland A."/>
            <person name="Hainaut M."/>
            <person name="Haridas S."/>
            <person name="Labutti K."/>
            <person name="Lindquist E."/>
            <person name="Lipzen A."/>
            <person name="Khouja H.-R."/>
            <person name="Murat C."/>
            <person name="Ohm R."/>
            <person name="Olson A."/>
            <person name="Spatafora J."/>
            <person name="Veneault-Fourrey C."/>
            <person name="Henrissat B."/>
            <person name="Grigoriev I."/>
            <person name="Martin F."/>
            <person name="Perotto S."/>
        </authorList>
    </citation>
    <scope>NUCLEOTIDE SEQUENCE [LARGE SCALE GENOMIC DNA]</scope>
    <source>
        <strain evidence="7 8">UAMH 7357</strain>
    </source>
</reference>
<dbReference type="Gene3D" id="1.20.1250.20">
    <property type="entry name" value="MFS general substrate transporter like domains"/>
    <property type="match status" value="1"/>
</dbReference>
<name>A0A2J6PKT3_9HELO</name>
<dbReference type="PANTHER" id="PTHR43791">
    <property type="entry name" value="PERMEASE-RELATED"/>
    <property type="match status" value="1"/>
</dbReference>
<comment type="subcellular location">
    <subcellularLocation>
        <location evidence="1">Membrane</location>
        <topology evidence="1">Multi-pass membrane protein</topology>
    </subcellularLocation>
</comment>
<evidence type="ECO:0000256" key="2">
    <source>
        <dbReference type="ARBA" id="ARBA00022448"/>
    </source>
</evidence>
<evidence type="ECO:0000256" key="3">
    <source>
        <dbReference type="ARBA" id="ARBA00022692"/>
    </source>
</evidence>
<dbReference type="EMBL" id="KZ613520">
    <property type="protein sequence ID" value="PMD14624.1"/>
    <property type="molecule type" value="Genomic_DNA"/>
</dbReference>
<dbReference type="InterPro" id="IPR036259">
    <property type="entry name" value="MFS_trans_sf"/>
</dbReference>
<evidence type="ECO:0000256" key="1">
    <source>
        <dbReference type="ARBA" id="ARBA00004141"/>
    </source>
</evidence>
<keyword evidence="8" id="KW-1185">Reference proteome</keyword>
<evidence type="ECO:0000313" key="8">
    <source>
        <dbReference type="Proteomes" id="UP000235672"/>
    </source>
</evidence>
<dbReference type="Proteomes" id="UP000235672">
    <property type="component" value="Unassembled WGS sequence"/>
</dbReference>
<dbReference type="GO" id="GO:0016020">
    <property type="term" value="C:membrane"/>
    <property type="evidence" value="ECO:0007669"/>
    <property type="project" value="UniProtKB-SubCell"/>
</dbReference>
<feature type="transmembrane region" description="Helical" evidence="6">
    <location>
        <begin position="112"/>
        <end position="130"/>
    </location>
</feature>
<evidence type="ECO:0008006" key="9">
    <source>
        <dbReference type="Google" id="ProtNLM"/>
    </source>
</evidence>
<gene>
    <name evidence="7" type="ORF">NA56DRAFT_650754</name>
</gene>
<dbReference type="OrthoDB" id="6730379at2759"/>